<proteinExistence type="predicted"/>
<evidence type="ECO:0000313" key="1">
    <source>
        <dbReference type="EMBL" id="OLZ54663.1"/>
    </source>
</evidence>
<dbReference type="Proteomes" id="UP000187486">
    <property type="component" value="Unassembled WGS sequence"/>
</dbReference>
<evidence type="ECO:0000313" key="2">
    <source>
        <dbReference type="Proteomes" id="UP000187486"/>
    </source>
</evidence>
<organism evidence="1 2">
    <name type="scientific">Amycolatopsis coloradensis</name>
    <dbReference type="NCBI Taxonomy" id="76021"/>
    <lineage>
        <taxon>Bacteria</taxon>
        <taxon>Bacillati</taxon>
        <taxon>Actinomycetota</taxon>
        <taxon>Actinomycetes</taxon>
        <taxon>Pseudonocardiales</taxon>
        <taxon>Pseudonocardiaceae</taxon>
        <taxon>Amycolatopsis</taxon>
    </lineage>
</organism>
<evidence type="ECO:0008006" key="3">
    <source>
        <dbReference type="Google" id="ProtNLM"/>
    </source>
</evidence>
<gene>
    <name evidence="1" type="ORF">BS329_09155</name>
</gene>
<reference evidence="1 2" key="1">
    <citation type="submission" date="2016-01" db="EMBL/GenBank/DDBJ databases">
        <title>Amycolatopsis coloradensis genome sequencing and assembly.</title>
        <authorList>
            <person name="Mayilraj S."/>
        </authorList>
    </citation>
    <scope>NUCLEOTIDE SEQUENCE [LARGE SCALE GENOMIC DNA]</scope>
    <source>
        <strain evidence="1 2">DSM 44225</strain>
    </source>
</reference>
<comment type="caution">
    <text evidence="1">The sequence shown here is derived from an EMBL/GenBank/DDBJ whole genome shotgun (WGS) entry which is preliminary data.</text>
</comment>
<dbReference type="EMBL" id="MQUQ01000004">
    <property type="protein sequence ID" value="OLZ54663.1"/>
    <property type="molecule type" value="Genomic_DNA"/>
</dbReference>
<protein>
    <recommendedName>
        <fullName evidence="3">ANTAR domain-containing protein</fullName>
    </recommendedName>
</protein>
<name>A0A1R0KZ78_9PSEU</name>
<sequence>MPVRPDSPPYGDDVALALKVLAAQGLEKQAARAALNSMARERGVSLTRCAALVVAAVNGRVN</sequence>
<keyword evidence="2" id="KW-1185">Reference proteome</keyword>
<dbReference type="AlphaFoldDB" id="A0A1R0KZ78"/>
<accession>A0A1R0KZ78</accession>